<evidence type="ECO:0000313" key="2">
    <source>
        <dbReference type="Proteomes" id="UP000229044"/>
    </source>
</evidence>
<keyword evidence="2" id="KW-1185">Reference proteome</keyword>
<sequence>MSDETKKQRVGDGRVFFAHVLAVFGPQESHDVTAQRILDIGRVRYGAERDSLRGKHLRSWADGTRIVPKWAYAAALDLALDNGFEPTDDDQAIATWKTWRSERQELSDEQAFTEFLSSIPLSDTQRAAVQTYAGLGQ</sequence>
<protein>
    <submittedName>
        <fullName evidence="1">Uncharacterized protein</fullName>
    </submittedName>
</protein>
<dbReference type="AlphaFoldDB" id="A0A2G1VAD3"/>
<dbReference type="RefSeq" id="WP_091643549.1">
    <property type="nucleotide sequence ID" value="NZ_KZ319345.1"/>
</dbReference>
<comment type="caution">
    <text evidence="1">The sequence shown here is derived from an EMBL/GenBank/DDBJ whole genome shotgun (WGS) entry which is preliminary data.</text>
</comment>
<dbReference type="Proteomes" id="UP000229044">
    <property type="component" value="Unassembled WGS sequence"/>
</dbReference>
<dbReference type="EMBL" id="NTFI01000013">
    <property type="protein sequence ID" value="PHQ23662.1"/>
    <property type="molecule type" value="Genomic_DNA"/>
</dbReference>
<dbReference type="OrthoDB" id="6366781at2"/>
<reference evidence="1 2" key="1">
    <citation type="submission" date="2017-09" db="EMBL/GenBank/DDBJ databases">
        <title>The draft genome sequences of Marinobacter guineae M3B.</title>
        <authorList>
            <person name="Cao J."/>
        </authorList>
    </citation>
    <scope>NUCLEOTIDE SEQUENCE [LARGE SCALE GENOMIC DNA]</scope>
    <source>
        <strain evidence="1 2">M3B</strain>
    </source>
</reference>
<accession>A0A2G1VAD3</accession>
<gene>
    <name evidence="1" type="ORF">CLH62_20515</name>
</gene>
<name>A0A2G1VAD3_9GAMM</name>
<evidence type="ECO:0000313" key="1">
    <source>
        <dbReference type="EMBL" id="PHQ23662.1"/>
    </source>
</evidence>
<proteinExistence type="predicted"/>
<organism evidence="1 2">
    <name type="scientific">Marinobacter guineae</name>
    <dbReference type="NCBI Taxonomy" id="432303"/>
    <lineage>
        <taxon>Bacteria</taxon>
        <taxon>Pseudomonadati</taxon>
        <taxon>Pseudomonadota</taxon>
        <taxon>Gammaproteobacteria</taxon>
        <taxon>Pseudomonadales</taxon>
        <taxon>Marinobacteraceae</taxon>
        <taxon>Marinobacter</taxon>
    </lineage>
</organism>